<evidence type="ECO:0000313" key="2">
    <source>
        <dbReference type="Proteomes" id="UP000663879"/>
    </source>
</evidence>
<protein>
    <recommendedName>
        <fullName evidence="3">Reverse transcriptase domain-containing protein</fullName>
    </recommendedName>
</protein>
<reference evidence="1" key="1">
    <citation type="submission" date="2021-02" db="EMBL/GenBank/DDBJ databases">
        <authorList>
            <person name="Nowell W R."/>
        </authorList>
    </citation>
    <scope>NUCLEOTIDE SEQUENCE</scope>
    <source>
        <strain evidence="1">Ploen Becks lab</strain>
    </source>
</reference>
<evidence type="ECO:0008006" key="3">
    <source>
        <dbReference type="Google" id="ProtNLM"/>
    </source>
</evidence>
<name>A0A813MRK8_9BILA</name>
<evidence type="ECO:0000313" key="1">
    <source>
        <dbReference type="EMBL" id="CAF0726976.1"/>
    </source>
</evidence>
<dbReference type="AlphaFoldDB" id="A0A813MRK8"/>
<accession>A0A813MRK8</accession>
<dbReference type="Proteomes" id="UP000663879">
    <property type="component" value="Unassembled WGS sequence"/>
</dbReference>
<dbReference type="EMBL" id="CAJNOC010000205">
    <property type="protein sequence ID" value="CAF0726976.1"/>
    <property type="molecule type" value="Genomic_DNA"/>
</dbReference>
<organism evidence="1 2">
    <name type="scientific">Brachionus calyciflorus</name>
    <dbReference type="NCBI Taxonomy" id="104777"/>
    <lineage>
        <taxon>Eukaryota</taxon>
        <taxon>Metazoa</taxon>
        <taxon>Spiralia</taxon>
        <taxon>Gnathifera</taxon>
        <taxon>Rotifera</taxon>
        <taxon>Eurotatoria</taxon>
        <taxon>Monogononta</taxon>
        <taxon>Pseudotrocha</taxon>
        <taxon>Ploima</taxon>
        <taxon>Brachionidae</taxon>
        <taxon>Brachionus</taxon>
    </lineage>
</organism>
<proteinExistence type="predicted"/>
<gene>
    <name evidence="1" type="ORF">OXX778_LOCUS2583</name>
</gene>
<sequence length="94" mass="10453">MLVMNGDECSSLFDTKVGVRHRGAISPKLFAIYLEELITLAEDCHVGLEFGKQKTDVVANADDVLLISTTKLGLQKQLNILQEYGVKNEIKYNP</sequence>
<comment type="caution">
    <text evidence="1">The sequence shown here is derived from an EMBL/GenBank/DDBJ whole genome shotgun (WGS) entry which is preliminary data.</text>
</comment>
<keyword evidence="2" id="KW-1185">Reference proteome</keyword>
<dbReference type="OrthoDB" id="9902985at2759"/>